<dbReference type="EMBL" id="BMHP01000003">
    <property type="protein sequence ID" value="GGD79631.1"/>
    <property type="molecule type" value="Genomic_DNA"/>
</dbReference>
<reference evidence="3" key="1">
    <citation type="journal article" date="2014" name="Int. J. Syst. Evol. Microbiol.">
        <title>Complete genome sequence of Corynebacterium casei LMG S-19264T (=DSM 44701T), isolated from a smear-ripened cheese.</title>
        <authorList>
            <consortium name="US DOE Joint Genome Institute (JGI-PGF)"/>
            <person name="Walter F."/>
            <person name="Albersmeier A."/>
            <person name="Kalinowski J."/>
            <person name="Ruckert C."/>
        </authorList>
    </citation>
    <scope>NUCLEOTIDE SEQUENCE</scope>
    <source>
        <strain evidence="3">CGMCC 1.15178</strain>
    </source>
</reference>
<dbReference type="SUPFAM" id="SSF51445">
    <property type="entry name" value="(Trans)glycosidases"/>
    <property type="match status" value="1"/>
</dbReference>
<dbReference type="InterPro" id="IPR002252">
    <property type="entry name" value="Glyco_hydro_36"/>
</dbReference>
<protein>
    <submittedName>
        <fullName evidence="3">Alpha-galactosidase</fullName>
    </submittedName>
</protein>
<dbReference type="GO" id="GO:0004557">
    <property type="term" value="F:alpha-galactosidase activity"/>
    <property type="evidence" value="ECO:0007669"/>
    <property type="project" value="InterPro"/>
</dbReference>
<dbReference type="InterPro" id="IPR050985">
    <property type="entry name" value="Alpha-glycosidase_related"/>
</dbReference>
<accession>A0A916Z817</accession>
<organism evidence="3 4">
    <name type="scientific">Paenibacillus nasutitermitis</name>
    <dbReference type="NCBI Taxonomy" id="1652958"/>
    <lineage>
        <taxon>Bacteria</taxon>
        <taxon>Bacillati</taxon>
        <taxon>Bacillota</taxon>
        <taxon>Bacilli</taxon>
        <taxon>Bacillales</taxon>
        <taxon>Paenibacillaceae</taxon>
        <taxon>Paenibacillus</taxon>
    </lineage>
</organism>
<reference evidence="3" key="2">
    <citation type="submission" date="2020-09" db="EMBL/GenBank/DDBJ databases">
        <authorList>
            <person name="Sun Q."/>
            <person name="Zhou Y."/>
        </authorList>
    </citation>
    <scope>NUCLEOTIDE SEQUENCE</scope>
    <source>
        <strain evidence="3">CGMCC 1.15178</strain>
    </source>
</reference>
<comment type="caution">
    <text evidence="3">The sequence shown here is derived from an EMBL/GenBank/DDBJ whole genome shotgun (WGS) entry which is preliminary data.</text>
</comment>
<dbReference type="PANTHER" id="PTHR43053:SF3">
    <property type="entry name" value="ALPHA-GALACTOSIDASE C-RELATED"/>
    <property type="match status" value="1"/>
</dbReference>
<dbReference type="InterPro" id="IPR017853">
    <property type="entry name" value="GH"/>
</dbReference>
<dbReference type="Proteomes" id="UP000612456">
    <property type="component" value="Unassembled WGS sequence"/>
</dbReference>
<dbReference type="AlphaFoldDB" id="A0A916Z817"/>
<keyword evidence="4" id="KW-1185">Reference proteome</keyword>
<gene>
    <name evidence="3" type="ORF">GCM10010911_42150</name>
</gene>
<keyword evidence="2" id="KW-0326">Glycosidase</keyword>
<sequence length="595" mass="66973">MENFLTQSDFEIRLSDGNAADGLLNLIRDWQENVCAAKLVSTADEAMSVKEIVLFQGKMPFEPSARIYGEGYNMLSQYGGTVAVPVDIGGYSDRNHYKLPVTDDLFTVYNLALFNAKQGKGLLAFSSCRRFSGEIRFNEHRYEIVLDYENLLVEPGETVELEEFFFQIGEQADDLLRELAAAIERNHPALLVPEVPTGWCSWYCYGAEVTEDDIRRNLAAIKERIPELKYILIDGGYAAYEGDWLEPGKAFPGGIRTLCLTIREMGFEPAMWVGPFLAERVSRVAKEHPEWFKQDENGEPLSSDRDSFGGWYHAPWYMLDGSHPGAQDHLRQLFRTMREEWGVRYFKLDGTMWGALPFGNHHDPKATRVDAFRAGMNAVTQGAGEGSFLLGCNAPMWPSLGTVHGMRTSNDVIRTWGQIRSVAAEILHRNWQHGRLWINDPDVIVTANLAKDQIGPDGVTMQVLSQITADEFRFHATVVYASGGMVFAGDAITDLLPEHLDTIRKLLPPANAAALFEDDSFRIGRIQTSGKLMISLLNWTDDTLDARIALDGRYRIREVWTDQELGQHQEELHVMNLAPHSGQLLECIPISLPPR</sequence>
<keyword evidence="1" id="KW-0378">Hydrolase</keyword>
<dbReference type="GO" id="GO:0016052">
    <property type="term" value="P:carbohydrate catabolic process"/>
    <property type="evidence" value="ECO:0007669"/>
    <property type="project" value="InterPro"/>
</dbReference>
<dbReference type="InterPro" id="IPR013785">
    <property type="entry name" value="Aldolase_TIM"/>
</dbReference>
<dbReference type="CDD" id="cd14791">
    <property type="entry name" value="GH36"/>
    <property type="match status" value="1"/>
</dbReference>
<dbReference type="PANTHER" id="PTHR43053">
    <property type="entry name" value="GLYCOSIDASE FAMILY 31"/>
    <property type="match status" value="1"/>
</dbReference>
<evidence type="ECO:0000313" key="4">
    <source>
        <dbReference type="Proteomes" id="UP000612456"/>
    </source>
</evidence>
<evidence type="ECO:0000313" key="3">
    <source>
        <dbReference type="EMBL" id="GGD79631.1"/>
    </source>
</evidence>
<dbReference type="Gene3D" id="3.20.20.70">
    <property type="entry name" value="Aldolase class I"/>
    <property type="match status" value="1"/>
</dbReference>
<evidence type="ECO:0000256" key="1">
    <source>
        <dbReference type="ARBA" id="ARBA00022801"/>
    </source>
</evidence>
<evidence type="ECO:0000256" key="2">
    <source>
        <dbReference type="ARBA" id="ARBA00023295"/>
    </source>
</evidence>
<name>A0A916Z817_9BACL</name>
<proteinExistence type="predicted"/>
<dbReference type="RefSeq" id="WP_188994608.1">
    <property type="nucleotide sequence ID" value="NZ_BMHP01000003.1"/>
</dbReference>